<dbReference type="Pfam" id="PF10459">
    <property type="entry name" value="Peptidase_S46"/>
    <property type="match status" value="1"/>
</dbReference>
<dbReference type="PANTHER" id="PTHR38469:SF1">
    <property type="entry name" value="PERIPLASMIC PEPTIDASE SUBFAMILY S1B"/>
    <property type="match status" value="1"/>
</dbReference>
<dbReference type="EMBL" id="JAPNKE010000002">
    <property type="protein sequence ID" value="MCY1005625.1"/>
    <property type="molecule type" value="Genomic_DNA"/>
</dbReference>
<evidence type="ECO:0000313" key="8">
    <source>
        <dbReference type="EMBL" id="MCY1005625.1"/>
    </source>
</evidence>
<evidence type="ECO:0000256" key="7">
    <source>
        <dbReference type="SAM" id="MobiDB-lite"/>
    </source>
</evidence>
<dbReference type="RefSeq" id="WP_267767355.1">
    <property type="nucleotide sequence ID" value="NZ_JAPNKE010000002.1"/>
</dbReference>
<keyword evidence="9" id="KW-1185">Reference proteome</keyword>
<keyword evidence="5 6" id="KW-0378">Hydrolase</keyword>
<gene>
    <name evidence="8" type="ORF">OV079_08600</name>
</gene>
<comment type="caution">
    <text evidence="8">The sequence shown here is derived from an EMBL/GenBank/DDBJ whole genome shotgun (WGS) entry which is preliminary data.</text>
</comment>
<feature type="chain" id="PRO_5041019437" description="Dipeptidyl-peptidase" evidence="6">
    <location>
        <begin position="23"/>
        <end position="757"/>
    </location>
</feature>
<organism evidence="8 9">
    <name type="scientific">Nannocystis pusilla</name>
    <dbReference type="NCBI Taxonomy" id="889268"/>
    <lineage>
        <taxon>Bacteria</taxon>
        <taxon>Pseudomonadati</taxon>
        <taxon>Myxococcota</taxon>
        <taxon>Polyangia</taxon>
        <taxon>Nannocystales</taxon>
        <taxon>Nannocystaceae</taxon>
        <taxon>Nannocystis</taxon>
    </lineage>
</organism>
<comment type="function">
    <text evidence="6">Catalyzes the removal of dipeptides from the N-terminus of oligopeptides.</text>
</comment>
<dbReference type="GO" id="GO:0006508">
    <property type="term" value="P:proteolysis"/>
    <property type="evidence" value="ECO:0007669"/>
    <property type="project" value="UniProtKB-KW"/>
</dbReference>
<dbReference type="PROSITE" id="PS51257">
    <property type="entry name" value="PROKAR_LIPOPROTEIN"/>
    <property type="match status" value="1"/>
</dbReference>
<dbReference type="AlphaFoldDB" id="A0A9X3ELZ8"/>
<dbReference type="InterPro" id="IPR009003">
    <property type="entry name" value="Peptidase_S1_PA"/>
</dbReference>
<evidence type="ECO:0000256" key="3">
    <source>
        <dbReference type="ARBA" id="ARBA00022670"/>
    </source>
</evidence>
<evidence type="ECO:0000313" key="9">
    <source>
        <dbReference type="Proteomes" id="UP001150924"/>
    </source>
</evidence>
<accession>A0A9X3ELZ8</accession>
<dbReference type="Proteomes" id="UP001150924">
    <property type="component" value="Unassembled WGS sequence"/>
</dbReference>
<evidence type="ECO:0000256" key="5">
    <source>
        <dbReference type="ARBA" id="ARBA00022801"/>
    </source>
</evidence>
<feature type="region of interest" description="Disordered" evidence="7">
    <location>
        <begin position="30"/>
        <end position="50"/>
    </location>
</feature>
<keyword evidence="3 6" id="KW-0645">Protease</keyword>
<dbReference type="InterPro" id="IPR019500">
    <property type="entry name" value="Pep_S46"/>
</dbReference>
<dbReference type="GO" id="GO:0008239">
    <property type="term" value="F:dipeptidyl-peptidase activity"/>
    <property type="evidence" value="ECO:0007669"/>
    <property type="project" value="UniProtKB-UniRule"/>
</dbReference>
<keyword evidence="4 6" id="KW-0732">Signal</keyword>
<sequence length="757" mass="81494">MLRTLPAALPSSLTLVLLIAGCAGKGADSASPNGGGESVAQETGPTTPAVKFENPGGMWMPGQMTAHAETLKSLGLAYDPAALTDPTAFPLGAIVSLGGCSASFVSPEGLIVTNHHCVTRYLQANSTPENNLLDNGYLAKTRADEKSGGPAARVFVTTAFTDVSDKVLGGLEGVGDDKRAGQIEDRRKQLVGACEGGRTGVRCTVASFYEGAQFFQIEQTELRDVRLVYAPHEGIGVFGGDIDNWRWPRHTGDFSFLRAYVGKDGQPADYSPDNVPFKPKHHLKVATDKATEGSLVMVAGYPGRTQRLKTAAEAQQAADWYYSRQIQLYEDLIAVMEGIGKQDPKAQIAGASRLRGLHNYLLNFRGMRDGLVKGGVAADKARIEGELQKWIEGDEARKAKYGDVLAQMATLTSEKAKTRERDAAHDELVRGSLLLGAADTIVRLADERAKPDDQRKLGMQTRDERDLEQAMQALQANYHPDLDRAVFRLYLQRAAKLPEAERPEVLTAIVGKKGTITDNDIDRALDKLYKGTKLGDAVVRLEALRAASAKTVKASSDPFVKLALKLKPMVDAHKKQGEATTGAMAALRPRYIEALRAYHNGSLAPDANSTLRVTFGTIRGYSPSAGATVYKPFTTVSEMVRKNTGEEPFAAPKAALDAIAARKFGPYVAPELSEVPVNFLADLDITGGNSGSATLNAKGELTGLVFDGNIEAMASDWVFMPPITRSIHVDIRYVLWVMDAVDGADHLLTELGVTPTI</sequence>
<feature type="signal peptide" evidence="6">
    <location>
        <begin position="1"/>
        <end position="22"/>
    </location>
</feature>
<name>A0A9X3ELZ8_9BACT</name>
<dbReference type="SUPFAM" id="SSF50494">
    <property type="entry name" value="Trypsin-like serine proteases"/>
    <property type="match status" value="1"/>
</dbReference>
<dbReference type="GO" id="GO:0070009">
    <property type="term" value="F:serine-type aminopeptidase activity"/>
    <property type="evidence" value="ECO:0007669"/>
    <property type="project" value="UniProtKB-UniRule"/>
</dbReference>
<keyword evidence="2 6" id="KW-0031">Aminopeptidase</keyword>
<comment type="similarity">
    <text evidence="1 6">Belongs to the peptidase S46 family.</text>
</comment>
<keyword evidence="6" id="KW-0720">Serine protease</keyword>
<dbReference type="EC" id="3.4.14.-" evidence="6"/>
<dbReference type="GO" id="GO:0043171">
    <property type="term" value="P:peptide catabolic process"/>
    <property type="evidence" value="ECO:0007669"/>
    <property type="project" value="UniProtKB-UniRule"/>
</dbReference>
<evidence type="ECO:0000256" key="6">
    <source>
        <dbReference type="RuleBase" id="RU366067"/>
    </source>
</evidence>
<evidence type="ECO:0000256" key="4">
    <source>
        <dbReference type="ARBA" id="ARBA00022729"/>
    </source>
</evidence>
<protein>
    <recommendedName>
        <fullName evidence="6">Dipeptidyl-peptidase</fullName>
        <ecNumber evidence="6">3.4.14.-</ecNumber>
    </recommendedName>
</protein>
<proteinExistence type="inferred from homology"/>
<dbReference type="PANTHER" id="PTHR38469">
    <property type="entry name" value="PERIPLASMIC PEPTIDASE SUBFAMILY S1B"/>
    <property type="match status" value="1"/>
</dbReference>
<reference evidence="8" key="1">
    <citation type="submission" date="2022-11" db="EMBL/GenBank/DDBJ databases">
        <title>Minimal conservation of predation-associated metabolite biosynthetic gene clusters underscores biosynthetic potential of Myxococcota including descriptions for ten novel species: Archangium lansinium sp. nov., Myxococcus landrumus sp. nov., Nannocystis bai.</title>
        <authorList>
            <person name="Ahearne A."/>
            <person name="Stevens C."/>
            <person name="Phillips K."/>
        </authorList>
    </citation>
    <scope>NUCLEOTIDE SEQUENCE</scope>
    <source>
        <strain evidence="8">Na p29</strain>
    </source>
</reference>
<evidence type="ECO:0000256" key="1">
    <source>
        <dbReference type="ARBA" id="ARBA00010491"/>
    </source>
</evidence>
<evidence type="ECO:0000256" key="2">
    <source>
        <dbReference type="ARBA" id="ARBA00022438"/>
    </source>
</evidence>